<comment type="caution">
    <text evidence="6">The sequence shown here is derived from an EMBL/GenBank/DDBJ whole genome shotgun (WGS) entry which is preliminary data.</text>
</comment>
<feature type="binding site" evidence="4">
    <location>
        <position position="38"/>
    </location>
    <ligand>
        <name>Mg(2+)</name>
        <dbReference type="ChEBI" id="CHEBI:18420"/>
        <label>1</label>
    </ligand>
</feature>
<feature type="binding site" evidence="4">
    <location>
        <position position="9"/>
    </location>
    <ligand>
        <name>Mg(2+)</name>
        <dbReference type="ChEBI" id="CHEBI:18420"/>
        <label>1</label>
    </ligand>
</feature>
<dbReference type="Proteomes" id="UP000811609">
    <property type="component" value="Chromosome 11"/>
</dbReference>
<dbReference type="InterPro" id="IPR005135">
    <property type="entry name" value="Endo/exonuclease/phosphatase"/>
</dbReference>
<dbReference type="GO" id="GO:0005634">
    <property type="term" value="C:nucleus"/>
    <property type="evidence" value="ECO:0007669"/>
    <property type="project" value="TreeGrafter"/>
</dbReference>
<proteinExistence type="predicted"/>
<keyword evidence="2" id="KW-0378">Hydrolase</keyword>
<dbReference type="GO" id="GO:0046872">
    <property type="term" value="F:metal ion binding"/>
    <property type="evidence" value="ECO:0007669"/>
    <property type="project" value="UniProtKB-KW"/>
</dbReference>
<evidence type="ECO:0000256" key="4">
    <source>
        <dbReference type="PIRSR" id="PIRSR604808-2"/>
    </source>
</evidence>
<dbReference type="InterPro" id="IPR004808">
    <property type="entry name" value="AP_endonuc_1"/>
</dbReference>
<reference evidence="6" key="1">
    <citation type="submission" date="2020-12" db="EMBL/GenBank/DDBJ databases">
        <title>WGS assembly of Carya illinoinensis cv. Pawnee.</title>
        <authorList>
            <person name="Platts A."/>
            <person name="Shu S."/>
            <person name="Wright S."/>
            <person name="Barry K."/>
            <person name="Edger P."/>
            <person name="Pires J.C."/>
            <person name="Schmutz J."/>
        </authorList>
    </citation>
    <scope>NUCLEOTIDE SEQUENCE</scope>
    <source>
        <tissue evidence="6">Leaf</tissue>
    </source>
</reference>
<dbReference type="EMBL" id="CM031819">
    <property type="protein sequence ID" value="KAG6637403.1"/>
    <property type="molecule type" value="Genomic_DNA"/>
</dbReference>
<dbReference type="AlphaFoldDB" id="A0A8T1P7K0"/>
<name>A0A8T1P7K0_CARIL</name>
<dbReference type="Pfam" id="PF03372">
    <property type="entry name" value="Exo_endo_phos"/>
    <property type="match status" value="1"/>
</dbReference>
<comment type="cofactor">
    <cofactor evidence="4">
        <name>Mg(2+)</name>
        <dbReference type="ChEBI" id="CHEBI:18420"/>
    </cofactor>
    <cofactor evidence="4">
        <name>Mn(2+)</name>
        <dbReference type="ChEBI" id="CHEBI:29035"/>
    </cofactor>
    <text evidence="4">Probably binds two magnesium or manganese ions per subunit.</text>
</comment>
<feature type="domain" description="Endonuclease/exonuclease/phosphatase" evidence="5">
    <location>
        <begin position="6"/>
        <end position="90"/>
    </location>
</feature>
<dbReference type="GO" id="GO:0008311">
    <property type="term" value="F:double-stranded DNA 3'-5' DNA exonuclease activity"/>
    <property type="evidence" value="ECO:0007669"/>
    <property type="project" value="TreeGrafter"/>
</dbReference>
<keyword evidence="4" id="KW-0464">Manganese</keyword>
<gene>
    <name evidence="6" type="ORF">CIPAW_11G176300</name>
</gene>
<keyword evidence="7" id="KW-1185">Reference proteome</keyword>
<evidence type="ECO:0000313" key="6">
    <source>
        <dbReference type="EMBL" id="KAG6637403.1"/>
    </source>
</evidence>
<protein>
    <recommendedName>
        <fullName evidence="5">Endonuclease/exonuclease/phosphatase domain-containing protein</fullName>
    </recommendedName>
</protein>
<evidence type="ECO:0000313" key="7">
    <source>
        <dbReference type="Proteomes" id="UP000811609"/>
    </source>
</evidence>
<evidence type="ECO:0000256" key="2">
    <source>
        <dbReference type="ARBA" id="ARBA00022801"/>
    </source>
</evidence>
<accession>A0A8T1P7K0</accession>
<sequence length="121" mass="13861">MQPKIISWNVRGLNDRNKCLHIKSLLRLWKGDVVCFQETKLWCINRSIICSLWGCSYVGWAYLASEGASSGVLLMWDKRVVEAVEKCIGEFSVATKFKNVEDGWEWAFVGIYGPNVDRERG</sequence>
<dbReference type="GO" id="GO:0003906">
    <property type="term" value="F:DNA-(apurinic or apyrimidinic site) endonuclease activity"/>
    <property type="evidence" value="ECO:0007669"/>
    <property type="project" value="TreeGrafter"/>
</dbReference>
<dbReference type="GO" id="GO:0008081">
    <property type="term" value="F:phosphoric diester hydrolase activity"/>
    <property type="evidence" value="ECO:0007669"/>
    <property type="project" value="TreeGrafter"/>
</dbReference>
<dbReference type="GO" id="GO:0006284">
    <property type="term" value="P:base-excision repair"/>
    <property type="evidence" value="ECO:0007669"/>
    <property type="project" value="TreeGrafter"/>
</dbReference>
<evidence type="ECO:0000256" key="1">
    <source>
        <dbReference type="ARBA" id="ARBA00022723"/>
    </source>
</evidence>
<organism evidence="6 7">
    <name type="scientific">Carya illinoinensis</name>
    <name type="common">Pecan</name>
    <dbReference type="NCBI Taxonomy" id="32201"/>
    <lineage>
        <taxon>Eukaryota</taxon>
        <taxon>Viridiplantae</taxon>
        <taxon>Streptophyta</taxon>
        <taxon>Embryophyta</taxon>
        <taxon>Tracheophyta</taxon>
        <taxon>Spermatophyta</taxon>
        <taxon>Magnoliopsida</taxon>
        <taxon>eudicotyledons</taxon>
        <taxon>Gunneridae</taxon>
        <taxon>Pentapetalae</taxon>
        <taxon>rosids</taxon>
        <taxon>fabids</taxon>
        <taxon>Fagales</taxon>
        <taxon>Juglandaceae</taxon>
        <taxon>Carya</taxon>
    </lineage>
</organism>
<keyword evidence="1 4" id="KW-0479">Metal-binding</keyword>
<evidence type="ECO:0000256" key="3">
    <source>
        <dbReference type="ARBA" id="ARBA00022842"/>
    </source>
</evidence>
<evidence type="ECO:0000259" key="5">
    <source>
        <dbReference type="Pfam" id="PF03372"/>
    </source>
</evidence>
<dbReference type="PANTHER" id="PTHR22748">
    <property type="entry name" value="AP ENDONUCLEASE"/>
    <property type="match status" value="1"/>
</dbReference>
<keyword evidence="3 4" id="KW-0460">Magnesium</keyword>
<dbReference type="PANTHER" id="PTHR22748:SF19">
    <property type="entry name" value="ENDONUCLEASE_EXONUCLEASE_PHOSPHATASE DOMAIN-CONTAINING PROTEIN"/>
    <property type="match status" value="1"/>
</dbReference>